<feature type="compositionally biased region" description="Basic residues" evidence="1">
    <location>
        <begin position="1"/>
        <end position="12"/>
    </location>
</feature>
<gene>
    <name evidence="2" type="ordered locus">Rmet_0301</name>
</gene>
<proteinExistence type="predicted"/>
<organism evidence="2 3">
    <name type="scientific">Cupriavidus metallidurans (strain ATCC 43123 / DSM 2839 / NBRC 102507 / CH34)</name>
    <name type="common">Ralstonia metallidurans</name>
    <dbReference type="NCBI Taxonomy" id="266264"/>
    <lineage>
        <taxon>Bacteria</taxon>
        <taxon>Pseudomonadati</taxon>
        <taxon>Pseudomonadota</taxon>
        <taxon>Betaproteobacteria</taxon>
        <taxon>Burkholderiales</taxon>
        <taxon>Burkholderiaceae</taxon>
        <taxon>Cupriavidus</taxon>
    </lineage>
</organism>
<feature type="compositionally biased region" description="Basic residues" evidence="1">
    <location>
        <begin position="76"/>
        <end position="88"/>
    </location>
</feature>
<dbReference type="STRING" id="266264.Rmet_0301"/>
<dbReference type="AlphaFoldDB" id="Q1LRN9"/>
<evidence type="ECO:0000313" key="3">
    <source>
        <dbReference type="Proteomes" id="UP000002429"/>
    </source>
</evidence>
<dbReference type="Proteomes" id="UP000002429">
    <property type="component" value="Chromosome"/>
</dbReference>
<dbReference type="KEGG" id="rme:Rmet_0301"/>
<evidence type="ECO:0000256" key="1">
    <source>
        <dbReference type="SAM" id="MobiDB-lite"/>
    </source>
</evidence>
<sequence>MMGARRTRRWRTRYPSTSPATFGQPGVFATDAARCMLRHTTTTDRTAPDNRPGIPRGKRSRDGGWQFSGWAIRPASSRHHSRRRRRSAQVRSGPAL</sequence>
<name>Q1LRN9_CUPMC</name>
<evidence type="ECO:0000313" key="2">
    <source>
        <dbReference type="EMBL" id="ABF07187.1"/>
    </source>
</evidence>
<keyword evidence="3" id="KW-1185">Reference proteome</keyword>
<feature type="region of interest" description="Disordered" evidence="1">
    <location>
        <begin position="1"/>
        <end position="26"/>
    </location>
</feature>
<dbReference type="EMBL" id="CP000352">
    <property type="protein sequence ID" value="ABF07187.1"/>
    <property type="molecule type" value="Genomic_DNA"/>
</dbReference>
<reference evidence="3" key="1">
    <citation type="journal article" date="2010" name="PLoS ONE">
        <title>The complete genome sequence of Cupriavidus metallidurans strain CH34, a master survivalist in harsh and anthropogenic environments.</title>
        <authorList>
            <person name="Janssen P.J."/>
            <person name="Van Houdt R."/>
            <person name="Moors H."/>
            <person name="Monsieurs P."/>
            <person name="Morin N."/>
            <person name="Michaux A."/>
            <person name="Benotmane M.A."/>
            <person name="Leys N."/>
            <person name="Vallaeys T."/>
            <person name="Lapidus A."/>
            <person name="Monchy S."/>
            <person name="Medigue C."/>
            <person name="Taghavi S."/>
            <person name="McCorkle S."/>
            <person name="Dunn J."/>
            <person name="van der Lelie D."/>
            <person name="Mergeay M."/>
        </authorList>
    </citation>
    <scope>NUCLEOTIDE SEQUENCE [LARGE SCALE GENOMIC DNA]</scope>
    <source>
        <strain evidence="3">ATCC 43123 / DSM 2839 / NBRC 102507 / CH34</strain>
    </source>
</reference>
<protein>
    <submittedName>
        <fullName evidence="2">Uncharacterized protein</fullName>
    </submittedName>
</protein>
<dbReference type="HOGENOM" id="CLU_2357664_0_0_4"/>
<feature type="region of interest" description="Disordered" evidence="1">
    <location>
        <begin position="39"/>
        <end position="96"/>
    </location>
</feature>
<accession>Q1LRN9</accession>